<feature type="transmembrane region" description="Helical" evidence="7">
    <location>
        <begin position="308"/>
        <end position="330"/>
    </location>
</feature>
<dbReference type="InterPro" id="IPR010730">
    <property type="entry name" value="HET"/>
</dbReference>
<dbReference type="InterPro" id="IPR050360">
    <property type="entry name" value="MFS_Sugar_Transporters"/>
</dbReference>
<protein>
    <recommendedName>
        <fullName evidence="8">Major facilitator superfamily (MFS) profile domain-containing protein</fullName>
    </recommendedName>
</protein>
<proteinExistence type="inferred from homology"/>
<sequence>MPRKYLGGSGERLTIWISIAASTVLIFYGYDQGVFGNVIISEDFLTTFGHPSANMQGVMTSIYNIGCFLGALSTIWTGDIFGRPRQILIGSTIIGVGAIIQTASYGVPQMMVGRIVAGLGTGMNTATAGVWQAETSKMTFSFAPRDIAWRFPLAFQLFFTFCIYALCPFLPDSPRLLIRKGKHEEALEVLAALEGHGATPDSASVRTQYNIIKDILDREHMNTYTWWQLLSGKGPSGVLRRMILGAWMQAMNQISGINVTSYYMSYIFINALGISELLSRILAAAGSVDYLVFACLAYFVIERYGRRKVMMVSAAACSTCWIVIAISLGISANGGNEYKLGIVAVSFFFVFFASFGMGVLGVPWLYPTEINALEMRTKGASLAMSTNWIMNYAVVQVTLPGIQNIGWKFWIIWAVICFSFIPITYLFYPETANRTLEDIDRFFETEPGLFVHRNKLAVQLHRPIEFIEADERIATAQTQGTKQVNEKHEVVETSETKANQDRLSLKIFNLDDAPSYTALSYTWGEPSDEHSVWLNDHEIMIRPHLRMAFTDIYAFVQDQNRIDYVFRWDSCDQDIALYPTPDIDIAKSTEALRYFWVDALCINQVDIQERNHQVSLMRQIYFQARTVCIWLEHSCEEDLERIRTVTSTPGWRKTAFDVRTGAKVAQSPYWKRVWTLQEHMLARDAVVISGSVGVNYTSVEEAVASNLKAIFSVVKEARNHQDKTGISASTAGRSCIEGENGTFR</sequence>
<dbReference type="InterPro" id="IPR020846">
    <property type="entry name" value="MFS_dom"/>
</dbReference>
<gene>
    <name evidence="9" type="ORF">GRF29_8g3339333</name>
</gene>
<dbReference type="Gene3D" id="1.20.1250.20">
    <property type="entry name" value="MFS general substrate transporter like domains"/>
    <property type="match status" value="1"/>
</dbReference>
<feature type="transmembrane region" description="Helical" evidence="7">
    <location>
        <begin position="12"/>
        <end position="30"/>
    </location>
</feature>
<evidence type="ECO:0000256" key="3">
    <source>
        <dbReference type="ARBA" id="ARBA00022448"/>
    </source>
</evidence>
<evidence type="ECO:0000256" key="5">
    <source>
        <dbReference type="ARBA" id="ARBA00022989"/>
    </source>
</evidence>
<feature type="transmembrane region" description="Helical" evidence="7">
    <location>
        <begin position="147"/>
        <end position="170"/>
    </location>
</feature>
<dbReference type="Pfam" id="PF00083">
    <property type="entry name" value="Sugar_tr"/>
    <property type="match status" value="2"/>
</dbReference>
<evidence type="ECO:0000256" key="2">
    <source>
        <dbReference type="ARBA" id="ARBA00010992"/>
    </source>
</evidence>
<dbReference type="Proteomes" id="UP001280581">
    <property type="component" value="Unassembled WGS sequence"/>
</dbReference>
<evidence type="ECO:0000256" key="1">
    <source>
        <dbReference type="ARBA" id="ARBA00004141"/>
    </source>
</evidence>
<evidence type="ECO:0000313" key="10">
    <source>
        <dbReference type="Proteomes" id="UP001280581"/>
    </source>
</evidence>
<dbReference type="GO" id="GO:0016020">
    <property type="term" value="C:membrane"/>
    <property type="evidence" value="ECO:0007669"/>
    <property type="project" value="UniProtKB-SubCell"/>
</dbReference>
<dbReference type="PROSITE" id="PS50850">
    <property type="entry name" value="MFS"/>
    <property type="match status" value="1"/>
</dbReference>
<comment type="caution">
    <text evidence="9">The sequence shown here is derived from an EMBL/GenBank/DDBJ whole genome shotgun (WGS) entry which is preliminary data.</text>
</comment>
<keyword evidence="10" id="KW-1185">Reference proteome</keyword>
<evidence type="ECO:0000313" key="9">
    <source>
        <dbReference type="EMBL" id="KAK3216467.1"/>
    </source>
</evidence>
<dbReference type="PANTHER" id="PTHR48022">
    <property type="entry name" value="PLASTIDIC GLUCOSE TRANSPORTER 4"/>
    <property type="match status" value="1"/>
</dbReference>
<evidence type="ECO:0000256" key="4">
    <source>
        <dbReference type="ARBA" id="ARBA00022692"/>
    </source>
</evidence>
<dbReference type="EMBL" id="WVTA01000002">
    <property type="protein sequence ID" value="KAK3216467.1"/>
    <property type="molecule type" value="Genomic_DNA"/>
</dbReference>
<evidence type="ECO:0000256" key="7">
    <source>
        <dbReference type="SAM" id="Phobius"/>
    </source>
</evidence>
<feature type="transmembrane region" description="Helical" evidence="7">
    <location>
        <begin position="409"/>
        <end position="428"/>
    </location>
</feature>
<feature type="domain" description="Major facilitator superfamily (MFS) profile" evidence="8">
    <location>
        <begin position="17"/>
        <end position="432"/>
    </location>
</feature>
<dbReference type="InterPro" id="IPR005828">
    <property type="entry name" value="MFS_sugar_transport-like"/>
</dbReference>
<dbReference type="SUPFAM" id="SSF103473">
    <property type="entry name" value="MFS general substrate transporter"/>
    <property type="match status" value="1"/>
</dbReference>
<keyword evidence="5 7" id="KW-1133">Transmembrane helix</keyword>
<dbReference type="PRINTS" id="PR00171">
    <property type="entry name" value="SUGRTRNSPORT"/>
</dbReference>
<name>A0AAN6M8J5_9PLEO</name>
<dbReference type="Pfam" id="PF06985">
    <property type="entry name" value="HET"/>
    <property type="match status" value="1"/>
</dbReference>
<dbReference type="GO" id="GO:0005351">
    <property type="term" value="F:carbohydrate:proton symporter activity"/>
    <property type="evidence" value="ECO:0007669"/>
    <property type="project" value="TreeGrafter"/>
</dbReference>
<dbReference type="AlphaFoldDB" id="A0AAN6M8J5"/>
<dbReference type="InterPro" id="IPR003663">
    <property type="entry name" value="Sugar/inositol_transpt"/>
</dbReference>
<reference evidence="9 10" key="1">
    <citation type="submission" date="2021-02" db="EMBL/GenBank/DDBJ databases">
        <title>Genome assembly of Pseudopithomyces chartarum.</title>
        <authorList>
            <person name="Jauregui R."/>
            <person name="Singh J."/>
            <person name="Voisey C."/>
        </authorList>
    </citation>
    <scope>NUCLEOTIDE SEQUENCE [LARGE SCALE GENOMIC DNA]</scope>
    <source>
        <strain evidence="9 10">AGR01</strain>
    </source>
</reference>
<evidence type="ECO:0000259" key="8">
    <source>
        <dbReference type="PROSITE" id="PS50850"/>
    </source>
</evidence>
<dbReference type="InterPro" id="IPR036259">
    <property type="entry name" value="MFS_trans_sf"/>
</dbReference>
<accession>A0AAN6M8J5</accession>
<organism evidence="9 10">
    <name type="scientific">Pseudopithomyces chartarum</name>
    <dbReference type="NCBI Taxonomy" id="1892770"/>
    <lineage>
        <taxon>Eukaryota</taxon>
        <taxon>Fungi</taxon>
        <taxon>Dikarya</taxon>
        <taxon>Ascomycota</taxon>
        <taxon>Pezizomycotina</taxon>
        <taxon>Dothideomycetes</taxon>
        <taxon>Pleosporomycetidae</taxon>
        <taxon>Pleosporales</taxon>
        <taxon>Massarineae</taxon>
        <taxon>Didymosphaeriaceae</taxon>
        <taxon>Pseudopithomyces</taxon>
    </lineage>
</organism>
<evidence type="ECO:0000256" key="6">
    <source>
        <dbReference type="ARBA" id="ARBA00023136"/>
    </source>
</evidence>
<comment type="similarity">
    <text evidence="2">Belongs to the major facilitator superfamily. Sugar transporter (TC 2.A.1.1) family.</text>
</comment>
<dbReference type="PANTHER" id="PTHR48022:SF26">
    <property type="entry name" value="MAJOR FACILITATOR SUPERFAMILY (MFS) PROFILE DOMAIN-CONTAINING PROTEIN-RELATED"/>
    <property type="match status" value="1"/>
</dbReference>
<comment type="subcellular location">
    <subcellularLocation>
        <location evidence="1">Membrane</location>
        <topology evidence="1">Multi-pass membrane protein</topology>
    </subcellularLocation>
</comment>
<keyword evidence="6 7" id="KW-0472">Membrane</keyword>
<keyword evidence="4 7" id="KW-0812">Transmembrane</keyword>
<feature type="transmembrane region" description="Helical" evidence="7">
    <location>
        <begin position="342"/>
        <end position="366"/>
    </location>
</feature>
<feature type="transmembrane region" description="Helical" evidence="7">
    <location>
        <begin position="281"/>
        <end position="301"/>
    </location>
</feature>
<feature type="transmembrane region" description="Helical" evidence="7">
    <location>
        <begin position="250"/>
        <end position="269"/>
    </location>
</feature>
<keyword evidence="3" id="KW-0813">Transport</keyword>
<feature type="transmembrane region" description="Helical" evidence="7">
    <location>
        <begin position="61"/>
        <end position="81"/>
    </location>
</feature>